<keyword evidence="2" id="KW-1185">Reference proteome</keyword>
<dbReference type="EMBL" id="JAIWYP010000001">
    <property type="protein sequence ID" value="KAH3884385.1"/>
    <property type="molecule type" value="Genomic_DNA"/>
</dbReference>
<proteinExistence type="predicted"/>
<name>A0A9D4RZ29_DREPO</name>
<accession>A0A9D4RZ29</accession>
<comment type="caution">
    <text evidence="1">The sequence shown here is derived from an EMBL/GenBank/DDBJ whole genome shotgun (WGS) entry which is preliminary data.</text>
</comment>
<reference evidence="1" key="1">
    <citation type="journal article" date="2019" name="bioRxiv">
        <title>The Genome of the Zebra Mussel, Dreissena polymorpha: A Resource for Invasive Species Research.</title>
        <authorList>
            <person name="McCartney M.A."/>
            <person name="Auch B."/>
            <person name="Kono T."/>
            <person name="Mallez S."/>
            <person name="Zhang Y."/>
            <person name="Obille A."/>
            <person name="Becker A."/>
            <person name="Abrahante J.E."/>
            <person name="Garbe J."/>
            <person name="Badalamenti J.P."/>
            <person name="Herman A."/>
            <person name="Mangelson H."/>
            <person name="Liachko I."/>
            <person name="Sullivan S."/>
            <person name="Sone E.D."/>
            <person name="Koren S."/>
            <person name="Silverstein K.A.T."/>
            <person name="Beckman K.B."/>
            <person name="Gohl D.M."/>
        </authorList>
    </citation>
    <scope>NUCLEOTIDE SEQUENCE</scope>
    <source>
        <strain evidence="1">Duluth1</strain>
        <tissue evidence="1">Whole animal</tissue>
    </source>
</reference>
<protein>
    <submittedName>
        <fullName evidence="1">Uncharacterized protein</fullName>
    </submittedName>
</protein>
<evidence type="ECO:0000313" key="2">
    <source>
        <dbReference type="Proteomes" id="UP000828390"/>
    </source>
</evidence>
<organism evidence="1 2">
    <name type="scientific">Dreissena polymorpha</name>
    <name type="common">Zebra mussel</name>
    <name type="synonym">Mytilus polymorpha</name>
    <dbReference type="NCBI Taxonomy" id="45954"/>
    <lineage>
        <taxon>Eukaryota</taxon>
        <taxon>Metazoa</taxon>
        <taxon>Spiralia</taxon>
        <taxon>Lophotrochozoa</taxon>
        <taxon>Mollusca</taxon>
        <taxon>Bivalvia</taxon>
        <taxon>Autobranchia</taxon>
        <taxon>Heteroconchia</taxon>
        <taxon>Euheterodonta</taxon>
        <taxon>Imparidentia</taxon>
        <taxon>Neoheterodontei</taxon>
        <taxon>Myida</taxon>
        <taxon>Dreissenoidea</taxon>
        <taxon>Dreissenidae</taxon>
        <taxon>Dreissena</taxon>
    </lineage>
</organism>
<reference evidence="1" key="2">
    <citation type="submission" date="2020-11" db="EMBL/GenBank/DDBJ databases">
        <authorList>
            <person name="McCartney M.A."/>
            <person name="Auch B."/>
            <person name="Kono T."/>
            <person name="Mallez S."/>
            <person name="Becker A."/>
            <person name="Gohl D.M."/>
            <person name="Silverstein K.A.T."/>
            <person name="Koren S."/>
            <person name="Bechman K.B."/>
            <person name="Herman A."/>
            <person name="Abrahante J.E."/>
            <person name="Garbe J."/>
        </authorList>
    </citation>
    <scope>NUCLEOTIDE SEQUENCE</scope>
    <source>
        <strain evidence="1">Duluth1</strain>
        <tissue evidence="1">Whole animal</tissue>
    </source>
</reference>
<evidence type="ECO:0000313" key="1">
    <source>
        <dbReference type="EMBL" id="KAH3884385.1"/>
    </source>
</evidence>
<sequence>MGREQRESGFTSVEDVLGGPGMVQNFEGVALWKCSGTAVLSTLNVLGKPSWGLGRRLVTTGVAIKAAQLALSRKSIFAKIINTPLAE</sequence>
<dbReference type="Proteomes" id="UP000828390">
    <property type="component" value="Unassembled WGS sequence"/>
</dbReference>
<gene>
    <name evidence="1" type="ORF">DPMN_008363</name>
</gene>
<dbReference type="AlphaFoldDB" id="A0A9D4RZ29"/>